<dbReference type="RefSeq" id="XP_059606010.1">
    <property type="nucleotide sequence ID" value="XM_059746074.1"/>
</dbReference>
<gene>
    <name evidence="2" type="ORF">An02g01450</name>
</gene>
<reference evidence="2" key="2">
    <citation type="submission" date="2025-08" db="UniProtKB">
        <authorList>
            <consortium name="RefSeq"/>
        </authorList>
    </citation>
    <scope>IDENTIFICATION</scope>
</reference>
<dbReference type="GeneID" id="84590222"/>
<evidence type="ECO:0000313" key="2">
    <source>
        <dbReference type="RefSeq" id="XP_059606010.1"/>
    </source>
</evidence>
<dbReference type="AlphaFoldDB" id="A0AAJ8BY20"/>
<proteinExistence type="predicted"/>
<dbReference type="VEuPathDB" id="FungiDB:An02g01450"/>
<protein>
    <submittedName>
        <fullName evidence="2">Uncharacterized protein</fullName>
    </submittedName>
</protein>
<reference evidence="2" key="1">
    <citation type="submission" date="2025-02" db="EMBL/GenBank/DDBJ databases">
        <authorList>
            <consortium name="NCBI Genome Project"/>
        </authorList>
    </citation>
    <scope>NUCLEOTIDE SEQUENCE</scope>
</reference>
<dbReference type="KEGG" id="ang:An02g01450"/>
<feature type="compositionally biased region" description="Basic and acidic residues" evidence="1">
    <location>
        <begin position="1"/>
        <end position="22"/>
    </location>
</feature>
<sequence>MADPRTPGEFRSPEQELPERSQESGAPARYPALYEVSPSPGPLKAPKRATKTRFNRQEGIEWMTKHPAKAAKVLGKAAHVADPEFEAYYEVDEILSSRMHATEDMDGPGSKPSAGSDGVVFKRMLVPACIRPTISNSERLMCLRMSVGSIDIGQSEDYVLPRAMGYHENSPTAMNNHSSPN</sequence>
<organism evidence="2">
    <name type="scientific">Aspergillus niger</name>
    <dbReference type="NCBI Taxonomy" id="5061"/>
    <lineage>
        <taxon>Eukaryota</taxon>
        <taxon>Fungi</taxon>
        <taxon>Dikarya</taxon>
        <taxon>Ascomycota</taxon>
        <taxon>Pezizomycotina</taxon>
        <taxon>Eurotiomycetes</taxon>
        <taxon>Eurotiomycetidae</taxon>
        <taxon>Eurotiales</taxon>
        <taxon>Aspergillaceae</taxon>
        <taxon>Aspergillus</taxon>
        <taxon>Aspergillus subgen. Circumdati</taxon>
    </lineage>
</organism>
<name>A0AAJ8BY20_ASPNG</name>
<evidence type="ECO:0000256" key="1">
    <source>
        <dbReference type="SAM" id="MobiDB-lite"/>
    </source>
</evidence>
<accession>A0AAJ8BY20</accession>
<feature type="region of interest" description="Disordered" evidence="1">
    <location>
        <begin position="1"/>
        <end position="49"/>
    </location>
</feature>